<accession>A0A402BBB7</accession>
<dbReference type="InterPro" id="IPR018060">
    <property type="entry name" value="HTH_AraC"/>
</dbReference>
<protein>
    <submittedName>
        <fullName evidence="5">AraC family transcriptional regulator</fullName>
    </submittedName>
</protein>
<keyword evidence="3" id="KW-0804">Transcription</keyword>
<dbReference type="AlphaFoldDB" id="A0A402BBB7"/>
<dbReference type="Proteomes" id="UP000287171">
    <property type="component" value="Unassembled WGS sequence"/>
</dbReference>
<organism evidence="5 6">
    <name type="scientific">Dictyobacter alpinus</name>
    <dbReference type="NCBI Taxonomy" id="2014873"/>
    <lineage>
        <taxon>Bacteria</taxon>
        <taxon>Bacillati</taxon>
        <taxon>Chloroflexota</taxon>
        <taxon>Ktedonobacteria</taxon>
        <taxon>Ktedonobacterales</taxon>
        <taxon>Dictyobacteraceae</taxon>
        <taxon>Dictyobacter</taxon>
    </lineage>
</organism>
<dbReference type="InterPro" id="IPR009057">
    <property type="entry name" value="Homeodomain-like_sf"/>
</dbReference>
<reference evidence="6" key="1">
    <citation type="submission" date="2018-12" db="EMBL/GenBank/DDBJ databases">
        <title>Tengunoibacter tsumagoiensis gen. nov., sp. nov., Dictyobacter kobayashii sp. nov., D. alpinus sp. nov., and D. joshuensis sp. nov. and description of Dictyobacteraceae fam. nov. within the order Ktedonobacterales isolated from Tengu-no-mugimeshi.</title>
        <authorList>
            <person name="Wang C.M."/>
            <person name="Zheng Y."/>
            <person name="Sakai Y."/>
            <person name="Toyoda A."/>
            <person name="Minakuchi Y."/>
            <person name="Abe K."/>
            <person name="Yokota A."/>
            <person name="Yabe S."/>
        </authorList>
    </citation>
    <scope>NUCLEOTIDE SEQUENCE [LARGE SCALE GENOMIC DNA]</scope>
    <source>
        <strain evidence="6">Uno16</strain>
    </source>
</reference>
<evidence type="ECO:0000259" key="4">
    <source>
        <dbReference type="PROSITE" id="PS01124"/>
    </source>
</evidence>
<evidence type="ECO:0000256" key="3">
    <source>
        <dbReference type="ARBA" id="ARBA00023163"/>
    </source>
</evidence>
<dbReference type="RefSeq" id="WP_126628878.1">
    <property type="nucleotide sequence ID" value="NZ_BIFT01000001.1"/>
</dbReference>
<dbReference type="Gene3D" id="1.10.10.60">
    <property type="entry name" value="Homeodomain-like"/>
    <property type="match status" value="2"/>
</dbReference>
<gene>
    <name evidence="5" type="ORF">KDA_41770</name>
</gene>
<dbReference type="PROSITE" id="PS01124">
    <property type="entry name" value="HTH_ARAC_FAMILY_2"/>
    <property type="match status" value="1"/>
</dbReference>
<dbReference type="InterPro" id="IPR018062">
    <property type="entry name" value="HTH_AraC-typ_CS"/>
</dbReference>
<dbReference type="PROSITE" id="PS00041">
    <property type="entry name" value="HTH_ARAC_FAMILY_1"/>
    <property type="match status" value="1"/>
</dbReference>
<dbReference type="SMART" id="SM00342">
    <property type="entry name" value="HTH_ARAC"/>
    <property type="match status" value="1"/>
</dbReference>
<dbReference type="SUPFAM" id="SSF46689">
    <property type="entry name" value="Homeodomain-like"/>
    <property type="match status" value="2"/>
</dbReference>
<sequence>MQIMPPIVSEDVGSHVTFTAHMQAVQGAIQVMHSHLHELLTLEDLASVACLSPYHFNRVFRRLIGIPPGEFLSALRLQKARRLLLTTPLSVTDICFEVGYTSTGSFTSRFAQAVGLSPRMLRQRSHQFDVDPLEEATRSVSLLSEHPQDLISAPSTLYGSITAPANFRGVIYVGLFRRPLPQGAPVRCTRLNAPGSYLLTNVPDGVYYLLSAAFPMASNPQAYLSPGEKQLVAKNSSPLIIHNGHICGISDLTLRPARLTDPPLVMGLPLL</sequence>
<keyword evidence="2" id="KW-0238">DNA-binding</keyword>
<evidence type="ECO:0000256" key="2">
    <source>
        <dbReference type="ARBA" id="ARBA00023125"/>
    </source>
</evidence>
<dbReference type="GO" id="GO:0003700">
    <property type="term" value="F:DNA-binding transcription factor activity"/>
    <property type="evidence" value="ECO:0007669"/>
    <property type="project" value="InterPro"/>
</dbReference>
<feature type="domain" description="HTH araC/xylS-type" evidence="4">
    <location>
        <begin position="26"/>
        <end position="124"/>
    </location>
</feature>
<dbReference type="OrthoDB" id="9816344at2"/>
<keyword evidence="1" id="KW-0805">Transcription regulation</keyword>
<evidence type="ECO:0000256" key="1">
    <source>
        <dbReference type="ARBA" id="ARBA00023015"/>
    </source>
</evidence>
<evidence type="ECO:0000313" key="6">
    <source>
        <dbReference type="Proteomes" id="UP000287171"/>
    </source>
</evidence>
<proteinExistence type="predicted"/>
<comment type="caution">
    <text evidence="5">The sequence shown here is derived from an EMBL/GenBank/DDBJ whole genome shotgun (WGS) entry which is preliminary data.</text>
</comment>
<name>A0A402BBB7_9CHLR</name>
<keyword evidence="6" id="KW-1185">Reference proteome</keyword>
<dbReference type="PANTHER" id="PTHR43280">
    <property type="entry name" value="ARAC-FAMILY TRANSCRIPTIONAL REGULATOR"/>
    <property type="match status" value="1"/>
</dbReference>
<dbReference type="GO" id="GO:0043565">
    <property type="term" value="F:sequence-specific DNA binding"/>
    <property type="evidence" value="ECO:0007669"/>
    <property type="project" value="InterPro"/>
</dbReference>
<evidence type="ECO:0000313" key="5">
    <source>
        <dbReference type="EMBL" id="GCE28693.1"/>
    </source>
</evidence>
<dbReference type="PANTHER" id="PTHR43280:SF28">
    <property type="entry name" value="HTH-TYPE TRANSCRIPTIONAL ACTIVATOR RHAS"/>
    <property type="match status" value="1"/>
</dbReference>
<dbReference type="Pfam" id="PF12833">
    <property type="entry name" value="HTH_18"/>
    <property type="match status" value="1"/>
</dbReference>
<dbReference type="EMBL" id="BIFT01000001">
    <property type="protein sequence ID" value="GCE28693.1"/>
    <property type="molecule type" value="Genomic_DNA"/>
</dbReference>